<dbReference type="Gene3D" id="2.40.240.10">
    <property type="entry name" value="Ribosomal Protein L25, Chain P"/>
    <property type="match status" value="1"/>
</dbReference>
<dbReference type="InterPro" id="IPR020056">
    <property type="entry name" value="Rbsml_bL25/Gln-tRNA_synth_N"/>
</dbReference>
<dbReference type="GO" id="GO:0006412">
    <property type="term" value="P:translation"/>
    <property type="evidence" value="ECO:0007669"/>
    <property type="project" value="UniProtKB-UniRule"/>
</dbReference>
<dbReference type="PANTHER" id="PTHR33284:SF1">
    <property type="entry name" value="RIBOSOMAL PROTEIN L25_GLN-TRNA SYNTHETASE, ANTI-CODON-BINDING DOMAIN-CONTAINING PROTEIN"/>
    <property type="match status" value="1"/>
</dbReference>
<feature type="compositionally biased region" description="Basic and acidic residues" evidence="6">
    <location>
        <begin position="205"/>
        <end position="215"/>
    </location>
</feature>
<evidence type="ECO:0000256" key="2">
    <source>
        <dbReference type="ARBA" id="ARBA00022884"/>
    </source>
</evidence>
<sequence length="215" mass="24225">MNEFSIKLNIRKRMGKEEAKKLRREGIIPGIVYGAGEETIPIKMDNKSLLNLLRKIPSESTVINLDIEGENKMGIIQDMQTHPLYGIPTHVDFRIVHKGETVKVTVPVVLEGVAAGVKEGGLLEQVIYDIDIETTPMNMPEKIVCDVTDMKVGDKIYVKDLEVGEAKILHNLENVIAEVVVPHVHVEEVPEEEVEEEEIQEPEVINEKKEEEKSE</sequence>
<reference evidence="9 10" key="1">
    <citation type="submission" date="2018-06" db="EMBL/GenBank/DDBJ databases">
        <title>Extensive metabolic versatility and redundancy in microbially diverse, dynamic hydrothermal sediments.</title>
        <authorList>
            <person name="Dombrowski N."/>
            <person name="Teske A."/>
            <person name="Baker B.J."/>
        </authorList>
    </citation>
    <scope>NUCLEOTIDE SEQUENCE [LARGE SCALE GENOMIC DNA]</scope>
    <source>
        <strain evidence="9">B35_G9</strain>
    </source>
</reference>
<dbReference type="GO" id="GO:0008097">
    <property type="term" value="F:5S rRNA binding"/>
    <property type="evidence" value="ECO:0007669"/>
    <property type="project" value="InterPro"/>
</dbReference>
<dbReference type="NCBIfam" id="TIGR00731">
    <property type="entry name" value="bL25_bact_ctc"/>
    <property type="match status" value="1"/>
</dbReference>
<dbReference type="GO" id="GO:0003735">
    <property type="term" value="F:structural constituent of ribosome"/>
    <property type="evidence" value="ECO:0007669"/>
    <property type="project" value="InterPro"/>
</dbReference>
<proteinExistence type="inferred from homology"/>
<evidence type="ECO:0000259" key="7">
    <source>
        <dbReference type="Pfam" id="PF01386"/>
    </source>
</evidence>
<dbReference type="InterPro" id="IPR011035">
    <property type="entry name" value="Ribosomal_bL25/Gln-tRNA_synth"/>
</dbReference>
<evidence type="ECO:0000313" key="9">
    <source>
        <dbReference type="EMBL" id="RKX64949.1"/>
    </source>
</evidence>
<gene>
    <name evidence="5" type="primary">rplY</name>
    <name evidence="5" type="synonym">ctc</name>
    <name evidence="9" type="ORF">DRP44_07380</name>
</gene>
<dbReference type="InterPro" id="IPR037121">
    <property type="entry name" value="Ribosomal_bL25_C"/>
</dbReference>
<dbReference type="GO" id="GO:0022625">
    <property type="term" value="C:cytosolic large ribosomal subunit"/>
    <property type="evidence" value="ECO:0007669"/>
    <property type="project" value="TreeGrafter"/>
</dbReference>
<dbReference type="SUPFAM" id="SSF50715">
    <property type="entry name" value="Ribosomal protein L25-like"/>
    <property type="match status" value="1"/>
</dbReference>
<keyword evidence="1 5" id="KW-0699">rRNA-binding</keyword>
<feature type="domain" description="Large ribosomal subunit protein bL25 L25" evidence="7">
    <location>
        <begin position="8"/>
        <end position="93"/>
    </location>
</feature>
<keyword evidence="2 5" id="KW-0694">RNA-binding</keyword>
<accession>A0A660S5U4</accession>
<feature type="domain" description="Large ribosomal subunit protein bL25 beta" evidence="8">
    <location>
        <begin position="102"/>
        <end position="182"/>
    </location>
</feature>
<dbReference type="Proteomes" id="UP000282321">
    <property type="component" value="Unassembled WGS sequence"/>
</dbReference>
<feature type="region of interest" description="Disordered" evidence="6">
    <location>
        <begin position="188"/>
        <end position="215"/>
    </location>
</feature>
<dbReference type="InterPro" id="IPR029751">
    <property type="entry name" value="Ribosomal_L25_dom"/>
</dbReference>
<dbReference type="PANTHER" id="PTHR33284">
    <property type="entry name" value="RIBOSOMAL PROTEIN L25/GLN-TRNA SYNTHETASE, ANTI-CODON-BINDING DOMAIN-CONTAINING PROTEIN"/>
    <property type="match status" value="1"/>
</dbReference>
<keyword evidence="3 5" id="KW-0689">Ribosomal protein</keyword>
<comment type="function">
    <text evidence="5">This is one of the proteins that binds to the 5S RNA in the ribosome where it forms part of the central protuberance.</text>
</comment>
<feature type="compositionally biased region" description="Acidic residues" evidence="6">
    <location>
        <begin position="189"/>
        <end position="201"/>
    </location>
</feature>
<evidence type="ECO:0000256" key="4">
    <source>
        <dbReference type="ARBA" id="ARBA00023274"/>
    </source>
</evidence>
<comment type="subunit">
    <text evidence="5">Part of the 50S ribosomal subunit; part of the 5S rRNA/L5/L18/L25 subcomplex. Contacts the 5S rRNA. Binds to the 5S rRNA independently of L5 and L18.</text>
</comment>
<evidence type="ECO:0000256" key="1">
    <source>
        <dbReference type="ARBA" id="ARBA00022730"/>
    </source>
</evidence>
<dbReference type="NCBIfam" id="NF004612">
    <property type="entry name" value="PRK05943.1"/>
    <property type="match status" value="1"/>
</dbReference>
<evidence type="ECO:0000259" key="8">
    <source>
        <dbReference type="Pfam" id="PF14693"/>
    </source>
</evidence>
<evidence type="ECO:0000256" key="5">
    <source>
        <dbReference type="HAMAP-Rule" id="MF_01334"/>
    </source>
</evidence>
<dbReference type="CDD" id="cd00495">
    <property type="entry name" value="Ribosomal_L25_TL5_CTC"/>
    <property type="match status" value="1"/>
</dbReference>
<dbReference type="InterPro" id="IPR020057">
    <property type="entry name" value="Ribosomal_bL25_b-dom"/>
</dbReference>
<keyword evidence="4 5" id="KW-0687">Ribonucleoprotein</keyword>
<name>A0A660S5U4_UNCT6</name>
<protein>
    <recommendedName>
        <fullName evidence="5">Large ribosomal subunit protein bL25</fullName>
    </recommendedName>
    <alternativeName>
        <fullName evidence="5">General stress protein CTC</fullName>
    </alternativeName>
</protein>
<evidence type="ECO:0000256" key="6">
    <source>
        <dbReference type="SAM" id="MobiDB-lite"/>
    </source>
</evidence>
<dbReference type="EMBL" id="QNBC01000121">
    <property type="protein sequence ID" value="RKX64949.1"/>
    <property type="molecule type" value="Genomic_DNA"/>
</dbReference>
<dbReference type="Pfam" id="PF01386">
    <property type="entry name" value="Ribosomal_L25p"/>
    <property type="match status" value="1"/>
</dbReference>
<dbReference type="Pfam" id="PF14693">
    <property type="entry name" value="Ribosomal_TL5_C"/>
    <property type="match status" value="1"/>
</dbReference>
<evidence type="ECO:0000256" key="3">
    <source>
        <dbReference type="ARBA" id="ARBA00022980"/>
    </source>
</evidence>
<dbReference type="AlphaFoldDB" id="A0A660S5U4"/>
<comment type="caution">
    <text evidence="9">The sequence shown here is derived from an EMBL/GenBank/DDBJ whole genome shotgun (WGS) entry which is preliminary data.</text>
</comment>
<dbReference type="HAMAP" id="MF_01334">
    <property type="entry name" value="Ribosomal_bL25_CTC"/>
    <property type="match status" value="1"/>
</dbReference>
<comment type="similarity">
    <text evidence="5">Belongs to the bacterial ribosomal protein bL25 family. CTC subfamily.</text>
</comment>
<dbReference type="InterPro" id="IPR020930">
    <property type="entry name" value="Ribosomal_uL5_bac-type"/>
</dbReference>
<evidence type="ECO:0000313" key="10">
    <source>
        <dbReference type="Proteomes" id="UP000282321"/>
    </source>
</evidence>
<organism evidence="9 10">
    <name type="scientific">candidate division TA06 bacterium</name>
    <dbReference type="NCBI Taxonomy" id="2250710"/>
    <lineage>
        <taxon>Bacteria</taxon>
        <taxon>Bacteria division TA06</taxon>
    </lineage>
</organism>
<dbReference type="Gene3D" id="2.170.120.20">
    <property type="entry name" value="Ribosomal protein L25, beta domain"/>
    <property type="match status" value="1"/>
</dbReference>
<dbReference type="InterPro" id="IPR001021">
    <property type="entry name" value="Ribosomal_bL25_long"/>
</dbReference>